<organism evidence="3 4">
    <name type="scientific">Hypocrea virens (strain Gv29-8 / FGSC 10586)</name>
    <name type="common">Gliocladium virens</name>
    <name type="synonym">Trichoderma virens</name>
    <dbReference type="NCBI Taxonomy" id="413071"/>
    <lineage>
        <taxon>Eukaryota</taxon>
        <taxon>Fungi</taxon>
        <taxon>Dikarya</taxon>
        <taxon>Ascomycota</taxon>
        <taxon>Pezizomycotina</taxon>
        <taxon>Sordariomycetes</taxon>
        <taxon>Hypocreomycetidae</taxon>
        <taxon>Hypocreales</taxon>
        <taxon>Hypocreaceae</taxon>
        <taxon>Trichoderma</taxon>
    </lineage>
</organism>
<accession>G9N0K9</accession>
<dbReference type="EMBL" id="ABDF02000082">
    <property type="protein sequence ID" value="EHK19891.1"/>
    <property type="molecule type" value="Genomic_DNA"/>
</dbReference>
<proteinExistence type="predicted"/>
<evidence type="ECO:0000256" key="2">
    <source>
        <dbReference type="SAM" id="MobiDB-lite"/>
    </source>
</evidence>
<dbReference type="eggNOG" id="ENOG502T2NN">
    <property type="taxonomic scope" value="Eukaryota"/>
</dbReference>
<evidence type="ECO:0000313" key="3">
    <source>
        <dbReference type="EMBL" id="EHK19891.1"/>
    </source>
</evidence>
<evidence type="ECO:0000256" key="1">
    <source>
        <dbReference type="SAM" id="Coils"/>
    </source>
</evidence>
<protein>
    <submittedName>
        <fullName evidence="3">Uncharacterized protein</fullName>
    </submittedName>
</protein>
<dbReference type="HOGENOM" id="CLU_036107_0_0_1"/>
<name>G9N0K9_HYPVG</name>
<feature type="compositionally biased region" description="Acidic residues" evidence="2">
    <location>
        <begin position="91"/>
        <end position="102"/>
    </location>
</feature>
<evidence type="ECO:0000313" key="4">
    <source>
        <dbReference type="Proteomes" id="UP000007115"/>
    </source>
</evidence>
<dbReference type="VEuPathDB" id="FungiDB:TRIVIDRAFT_224547"/>
<sequence>MNRIVGCPDDAYDSILDVKEDTEEEDKKKVRDANFVLLGCLLHPKYSGGQTEEAFNKLLAAGRVVEVDDAYFSAVKEWNGEEDIMNPQADKDEEEEEEDPPQEDSMPIPPDWIKELYENATNVLRSLWIDPNDAQPMKTLKTLNDDILDDMSELTREELMQWQIPAGFFQVHYKKLDKLDEELKELDEEVNKSNETIAAVEKAKKTKIEIHEMINARVERQHFPEAWRSIHIGPKPERSEERNVEERNVEEQKVEERKIEERKIEEQKVEELTYPWHTAVVKEGTRIIGVRRYGRGHQVCIEKEENGHLVRRLDSASRLGLLSEVEEYCENADWKNLSEGQSKWTYKNRKEFVKLLWIATSQRQLENKAAPPRAPNVDCCVQFKNGIHMLTFSSFSRVRGAKDARDKIEELCEQDSSPVPWDLKPVSTFYNPTIVKRRRKIEGASHEKVQGRDLQARENFTIDDRFTNMGTEVLENETPSVETMKSYEATIKGMLQVQEKQRQELSDISKLMARTFAQFEKFMKFVDPKAFDQNQNKGT</sequence>
<dbReference type="InParanoid" id="G9N0K9"/>
<dbReference type="OrthoDB" id="5042209at2759"/>
<keyword evidence="1" id="KW-0175">Coiled coil</keyword>
<dbReference type="STRING" id="413071.G9N0K9"/>
<dbReference type="Proteomes" id="UP000007115">
    <property type="component" value="Unassembled WGS sequence"/>
</dbReference>
<dbReference type="OMA" id="EYCENAD"/>
<dbReference type="GeneID" id="25791880"/>
<keyword evidence="4" id="KW-1185">Reference proteome</keyword>
<gene>
    <name evidence="3" type="ORF">TRIVIDRAFT_224547</name>
</gene>
<dbReference type="AlphaFoldDB" id="G9N0K9"/>
<dbReference type="RefSeq" id="XP_013954086.1">
    <property type="nucleotide sequence ID" value="XM_014098611.1"/>
</dbReference>
<feature type="region of interest" description="Disordered" evidence="2">
    <location>
        <begin position="82"/>
        <end position="110"/>
    </location>
</feature>
<reference evidence="3 4" key="1">
    <citation type="journal article" date="2011" name="Genome Biol.">
        <title>Comparative genome sequence analysis underscores mycoparasitism as the ancestral life style of Trichoderma.</title>
        <authorList>
            <person name="Kubicek C.P."/>
            <person name="Herrera-Estrella A."/>
            <person name="Seidl-Seiboth V."/>
            <person name="Martinez D.A."/>
            <person name="Druzhinina I.S."/>
            <person name="Thon M."/>
            <person name="Zeilinger S."/>
            <person name="Casas-Flores S."/>
            <person name="Horwitz B.A."/>
            <person name="Mukherjee P.K."/>
            <person name="Mukherjee M."/>
            <person name="Kredics L."/>
            <person name="Alcaraz L.D."/>
            <person name="Aerts A."/>
            <person name="Antal Z."/>
            <person name="Atanasova L."/>
            <person name="Cervantes-Badillo M.G."/>
            <person name="Challacombe J."/>
            <person name="Chertkov O."/>
            <person name="McCluskey K."/>
            <person name="Coulpier F."/>
            <person name="Deshpande N."/>
            <person name="von Doehren H."/>
            <person name="Ebbole D.J."/>
            <person name="Esquivel-Naranjo E.U."/>
            <person name="Fekete E."/>
            <person name="Flipphi M."/>
            <person name="Glaser F."/>
            <person name="Gomez-Rodriguez E.Y."/>
            <person name="Gruber S."/>
            <person name="Han C."/>
            <person name="Henrissat B."/>
            <person name="Hermosa R."/>
            <person name="Hernandez-Onate M."/>
            <person name="Karaffa L."/>
            <person name="Kosti I."/>
            <person name="Le Crom S."/>
            <person name="Lindquist E."/>
            <person name="Lucas S."/>
            <person name="Luebeck M."/>
            <person name="Luebeck P.S."/>
            <person name="Margeot A."/>
            <person name="Metz B."/>
            <person name="Misra M."/>
            <person name="Nevalainen H."/>
            <person name="Omann M."/>
            <person name="Packer N."/>
            <person name="Perrone G."/>
            <person name="Uresti-Rivera E.E."/>
            <person name="Salamov A."/>
            <person name="Schmoll M."/>
            <person name="Seiboth B."/>
            <person name="Shapiro H."/>
            <person name="Sukno S."/>
            <person name="Tamayo-Ramos J.A."/>
            <person name="Tisch D."/>
            <person name="Wiest A."/>
            <person name="Wilkinson H.H."/>
            <person name="Zhang M."/>
            <person name="Coutinho P.M."/>
            <person name="Kenerley C.M."/>
            <person name="Monte E."/>
            <person name="Baker S.E."/>
            <person name="Grigoriev I.V."/>
        </authorList>
    </citation>
    <scope>NUCLEOTIDE SEQUENCE [LARGE SCALE GENOMIC DNA]</scope>
    <source>
        <strain evidence="4">Gv29-8 / FGSC 10586</strain>
    </source>
</reference>
<comment type="caution">
    <text evidence="3">The sequence shown here is derived from an EMBL/GenBank/DDBJ whole genome shotgun (WGS) entry which is preliminary data.</text>
</comment>
<feature type="coiled-coil region" evidence="1">
    <location>
        <begin position="137"/>
        <end position="203"/>
    </location>
</feature>